<dbReference type="InterPro" id="IPR051531">
    <property type="entry name" value="N-acetyltransferase"/>
</dbReference>
<reference evidence="5 6" key="1">
    <citation type="submission" date="2022-10" db="EMBL/GenBank/DDBJ databases">
        <title>Defluviimonas sp. CAU 1641 isolated from mud.</title>
        <authorList>
            <person name="Kim W."/>
        </authorList>
    </citation>
    <scope>NUCLEOTIDE SEQUENCE [LARGE SCALE GENOMIC DNA]</scope>
    <source>
        <strain evidence="5 6">CAU 1641</strain>
    </source>
</reference>
<dbReference type="Pfam" id="PF13302">
    <property type="entry name" value="Acetyltransf_3"/>
    <property type="match status" value="1"/>
</dbReference>
<dbReference type="InterPro" id="IPR016181">
    <property type="entry name" value="Acyl_CoA_acyltransferase"/>
</dbReference>
<keyword evidence="6" id="KW-1185">Reference proteome</keyword>
<dbReference type="RefSeq" id="WP_264772072.1">
    <property type="nucleotide sequence ID" value="NZ_JAPDOG010000009.1"/>
</dbReference>
<evidence type="ECO:0000313" key="5">
    <source>
        <dbReference type="EMBL" id="MCW3782257.1"/>
    </source>
</evidence>
<comment type="similarity">
    <text evidence="3">Belongs to the acetyltransferase family. RimJ subfamily.</text>
</comment>
<evidence type="ECO:0000256" key="1">
    <source>
        <dbReference type="ARBA" id="ARBA00022679"/>
    </source>
</evidence>
<dbReference type="EMBL" id="JAPDOG010000009">
    <property type="protein sequence ID" value="MCW3782257.1"/>
    <property type="molecule type" value="Genomic_DNA"/>
</dbReference>
<dbReference type="PANTHER" id="PTHR43792:SF8">
    <property type="entry name" value="[RIBOSOMAL PROTEIN US5]-ALANINE N-ACETYLTRANSFERASE"/>
    <property type="match status" value="1"/>
</dbReference>
<protein>
    <submittedName>
        <fullName evidence="5">GNAT family N-acetyltransferase</fullName>
    </submittedName>
</protein>
<feature type="domain" description="N-acetyltransferase" evidence="4">
    <location>
        <begin position="11"/>
        <end position="135"/>
    </location>
</feature>
<comment type="caution">
    <text evidence="5">The sequence shown here is derived from an EMBL/GenBank/DDBJ whole genome shotgun (WGS) entry which is preliminary data.</text>
</comment>
<evidence type="ECO:0000313" key="6">
    <source>
        <dbReference type="Proteomes" id="UP001207582"/>
    </source>
</evidence>
<proteinExistence type="inferred from homology"/>
<accession>A0ABT3J3J4</accession>
<evidence type="ECO:0000259" key="4">
    <source>
        <dbReference type="Pfam" id="PF13302"/>
    </source>
</evidence>
<gene>
    <name evidence="5" type="ORF">OM960_11720</name>
</gene>
<dbReference type="Proteomes" id="UP001207582">
    <property type="component" value="Unassembled WGS sequence"/>
</dbReference>
<dbReference type="SUPFAM" id="SSF55729">
    <property type="entry name" value="Acyl-CoA N-acyltransferases (Nat)"/>
    <property type="match status" value="1"/>
</dbReference>
<keyword evidence="1" id="KW-0808">Transferase</keyword>
<organism evidence="5 6">
    <name type="scientific">Defluviimonas salinarum</name>
    <dbReference type="NCBI Taxonomy" id="2992147"/>
    <lineage>
        <taxon>Bacteria</taxon>
        <taxon>Pseudomonadati</taxon>
        <taxon>Pseudomonadota</taxon>
        <taxon>Alphaproteobacteria</taxon>
        <taxon>Rhodobacterales</taxon>
        <taxon>Paracoccaceae</taxon>
        <taxon>Albidovulum</taxon>
    </lineage>
</organism>
<dbReference type="Gene3D" id="3.40.630.30">
    <property type="match status" value="1"/>
</dbReference>
<dbReference type="InterPro" id="IPR000182">
    <property type="entry name" value="GNAT_dom"/>
</dbReference>
<evidence type="ECO:0000256" key="2">
    <source>
        <dbReference type="ARBA" id="ARBA00023315"/>
    </source>
</evidence>
<name>A0ABT3J3J4_9RHOB</name>
<sequence length="176" mass="18873">MPRRAVIHTARLILRPPIPDDAPAISAALADWEVTRWLSAPPWPYGIGDSRAFLSDAGTADHWAIDHGGALAGLIGTKPDLGYWLARRFWGGGLMQEAAGAVVAAHFADPDAGPLASGHFEGNDRSARVLLWLGFAYRGTGPAFARPLGREVTIRRMELTRADWHAAPLGTARPAP</sequence>
<evidence type="ECO:0000256" key="3">
    <source>
        <dbReference type="ARBA" id="ARBA00038502"/>
    </source>
</evidence>
<keyword evidence="2" id="KW-0012">Acyltransferase</keyword>
<dbReference type="PANTHER" id="PTHR43792">
    <property type="entry name" value="GNAT FAMILY, PUTATIVE (AFU_ORTHOLOGUE AFUA_3G00765)-RELATED-RELATED"/>
    <property type="match status" value="1"/>
</dbReference>